<keyword evidence="2" id="KW-1185">Reference proteome</keyword>
<dbReference type="EMBL" id="ML179222">
    <property type="protein sequence ID" value="THU94489.1"/>
    <property type="molecule type" value="Genomic_DNA"/>
</dbReference>
<name>A0A4S8LXS1_DENBC</name>
<evidence type="ECO:0000313" key="1">
    <source>
        <dbReference type="EMBL" id="THU94489.1"/>
    </source>
</evidence>
<gene>
    <name evidence="1" type="ORF">K435DRAFT_860450</name>
</gene>
<dbReference type="PANTHER" id="PTHR39596">
    <property type="match status" value="1"/>
</dbReference>
<dbReference type="Proteomes" id="UP000297245">
    <property type="component" value="Unassembled WGS sequence"/>
</dbReference>
<dbReference type="AlphaFoldDB" id="A0A4S8LXS1"/>
<dbReference type="OrthoDB" id="2895941at2759"/>
<proteinExistence type="predicted"/>
<accession>A0A4S8LXS1</accession>
<reference evidence="1 2" key="1">
    <citation type="journal article" date="2019" name="Nat. Ecol. Evol.">
        <title>Megaphylogeny resolves global patterns of mushroom evolution.</title>
        <authorList>
            <person name="Varga T."/>
            <person name="Krizsan K."/>
            <person name="Foldi C."/>
            <person name="Dima B."/>
            <person name="Sanchez-Garcia M."/>
            <person name="Sanchez-Ramirez S."/>
            <person name="Szollosi G.J."/>
            <person name="Szarkandi J.G."/>
            <person name="Papp V."/>
            <person name="Albert L."/>
            <person name="Andreopoulos W."/>
            <person name="Angelini C."/>
            <person name="Antonin V."/>
            <person name="Barry K.W."/>
            <person name="Bougher N.L."/>
            <person name="Buchanan P."/>
            <person name="Buyck B."/>
            <person name="Bense V."/>
            <person name="Catcheside P."/>
            <person name="Chovatia M."/>
            <person name="Cooper J."/>
            <person name="Damon W."/>
            <person name="Desjardin D."/>
            <person name="Finy P."/>
            <person name="Geml J."/>
            <person name="Haridas S."/>
            <person name="Hughes K."/>
            <person name="Justo A."/>
            <person name="Karasinski D."/>
            <person name="Kautmanova I."/>
            <person name="Kiss B."/>
            <person name="Kocsube S."/>
            <person name="Kotiranta H."/>
            <person name="LaButti K.M."/>
            <person name="Lechner B.E."/>
            <person name="Liimatainen K."/>
            <person name="Lipzen A."/>
            <person name="Lukacs Z."/>
            <person name="Mihaltcheva S."/>
            <person name="Morgado L.N."/>
            <person name="Niskanen T."/>
            <person name="Noordeloos M.E."/>
            <person name="Ohm R.A."/>
            <person name="Ortiz-Santana B."/>
            <person name="Ovrebo C."/>
            <person name="Racz N."/>
            <person name="Riley R."/>
            <person name="Savchenko A."/>
            <person name="Shiryaev A."/>
            <person name="Soop K."/>
            <person name="Spirin V."/>
            <person name="Szebenyi C."/>
            <person name="Tomsovsky M."/>
            <person name="Tulloss R.E."/>
            <person name="Uehling J."/>
            <person name="Grigoriev I.V."/>
            <person name="Vagvolgyi C."/>
            <person name="Papp T."/>
            <person name="Martin F.M."/>
            <person name="Miettinen O."/>
            <person name="Hibbett D.S."/>
            <person name="Nagy L.G."/>
        </authorList>
    </citation>
    <scope>NUCLEOTIDE SEQUENCE [LARGE SCALE GENOMIC DNA]</scope>
    <source>
        <strain evidence="1 2">CBS 962.96</strain>
    </source>
</reference>
<protein>
    <submittedName>
        <fullName evidence="1">Uncharacterized protein</fullName>
    </submittedName>
</protein>
<sequence length="174" mass="20286">MFELDIRIKYSGWMKRLWTLQEASLAIDTPKTSGKLYFQMSDGLILWNKLSRVLEYSQARHRPPRKSKGVLVENITDIKRTLTFTFDIEVIMADRLLSVHDLRYGMDTPIQQLSRALRNHMTSKTEHEPICLMSLLGLDVEKLLNVKESIHMAAERMSMLYLLMQELPIGHHLC</sequence>
<organism evidence="1 2">
    <name type="scientific">Dendrothele bispora (strain CBS 962.96)</name>
    <dbReference type="NCBI Taxonomy" id="1314807"/>
    <lineage>
        <taxon>Eukaryota</taxon>
        <taxon>Fungi</taxon>
        <taxon>Dikarya</taxon>
        <taxon>Basidiomycota</taxon>
        <taxon>Agaricomycotina</taxon>
        <taxon>Agaricomycetes</taxon>
        <taxon>Agaricomycetidae</taxon>
        <taxon>Agaricales</taxon>
        <taxon>Agaricales incertae sedis</taxon>
        <taxon>Dendrothele</taxon>
    </lineage>
</organism>
<dbReference type="PANTHER" id="PTHR39596:SF2">
    <property type="entry name" value="HET DOMAIN PROTEIN (AFU_ORTHOLOGUE AFUA_1G17550)-RELATED"/>
    <property type="match status" value="1"/>
</dbReference>
<evidence type="ECO:0000313" key="2">
    <source>
        <dbReference type="Proteomes" id="UP000297245"/>
    </source>
</evidence>